<dbReference type="RefSeq" id="WP_141585408.1">
    <property type="nucleotide sequence ID" value="NZ_SPAZ01000288.1"/>
</dbReference>
<evidence type="ECO:0000313" key="2">
    <source>
        <dbReference type="Proteomes" id="UP000318720"/>
    </source>
</evidence>
<organism evidence="1 2">
    <name type="scientific">Streptomyces ipomoeae</name>
    <dbReference type="NCBI Taxonomy" id="103232"/>
    <lineage>
        <taxon>Bacteria</taxon>
        <taxon>Bacillati</taxon>
        <taxon>Actinomycetota</taxon>
        <taxon>Actinomycetes</taxon>
        <taxon>Kitasatosporales</taxon>
        <taxon>Streptomycetaceae</taxon>
        <taxon>Streptomyces</taxon>
    </lineage>
</organism>
<gene>
    <name evidence="1" type="ORF">Sipo8835_37290</name>
</gene>
<proteinExistence type="predicted"/>
<comment type="caution">
    <text evidence="1">The sequence shown here is derived from an EMBL/GenBank/DDBJ whole genome shotgun (WGS) entry which is preliminary data.</text>
</comment>
<accession>A0AAE8VXZ9</accession>
<reference evidence="1 2" key="1">
    <citation type="submission" date="2019-03" db="EMBL/GenBank/DDBJ databases">
        <title>Comparative genomic analyses of the sweetpotato soil rot pathogen, Streptomyces ipomoeae.</title>
        <authorList>
            <person name="Ruschel Soares N."/>
            <person name="Badger J.H."/>
            <person name="Huguet-Tapia J.C."/>
            <person name="Clark C.A."/>
            <person name="Pettis G.S."/>
        </authorList>
    </citation>
    <scope>NUCLEOTIDE SEQUENCE [LARGE SCALE GENOMIC DNA]</scope>
    <source>
        <strain evidence="1 2">88-35</strain>
    </source>
</reference>
<sequence length="203" mass="22021">MTRAIELLAEELDLDPSYIAHAYRISRAAFAADHRRRFPHVSMDAYVRITSANRFAETCVAATAMRLAGRPNDSAVLLNIQRAMTTAPEPLPGAVGALPEDAQHPLVRNAVHILRAAGLPPLQMNGIAVTHYGFQVVPALPELPGCVFVGPDPDADTRTGFAGGRWGCARVLQWAGWLIAPQDVENDVIGAIHPDYVPEVFNR</sequence>
<evidence type="ECO:0000313" key="1">
    <source>
        <dbReference type="EMBL" id="TQE21609.1"/>
    </source>
</evidence>
<dbReference type="AlphaFoldDB" id="A0AAE8VXZ9"/>
<dbReference type="EMBL" id="SPAZ01000288">
    <property type="protein sequence ID" value="TQE21609.1"/>
    <property type="molecule type" value="Genomic_DNA"/>
</dbReference>
<protein>
    <submittedName>
        <fullName evidence="1">Uncharacterized protein</fullName>
    </submittedName>
</protein>
<name>A0AAE8VXZ9_9ACTN</name>
<dbReference type="Proteomes" id="UP000318720">
    <property type="component" value="Unassembled WGS sequence"/>
</dbReference>